<keyword evidence="3 4" id="KW-0288">FMN</keyword>
<evidence type="ECO:0000256" key="2">
    <source>
        <dbReference type="ARBA" id="ARBA00023239"/>
    </source>
</evidence>
<dbReference type="Gene3D" id="3.40.50.10300">
    <property type="entry name" value="CoaB-like"/>
    <property type="match status" value="1"/>
</dbReference>
<dbReference type="NCBIfam" id="TIGR00521">
    <property type="entry name" value="coaBC_dfp"/>
    <property type="match status" value="1"/>
</dbReference>
<dbReference type="InterPro" id="IPR005252">
    <property type="entry name" value="CoaBC"/>
</dbReference>
<dbReference type="InterPro" id="IPR035929">
    <property type="entry name" value="CoaB-like_sf"/>
</dbReference>
<feature type="binding site" evidence="3">
    <location>
        <position position="349"/>
    </location>
    <ligand>
        <name>CTP</name>
        <dbReference type="ChEBI" id="CHEBI:37563"/>
    </ligand>
</feature>
<dbReference type="GO" id="GO:0046872">
    <property type="term" value="F:metal ion binding"/>
    <property type="evidence" value="ECO:0007669"/>
    <property type="project" value="UniProtKB-KW"/>
</dbReference>
<keyword evidence="3" id="KW-0511">Multifunctional enzyme</keyword>
<evidence type="ECO:0000313" key="8">
    <source>
        <dbReference type="Proteomes" id="UP000554286"/>
    </source>
</evidence>
<comment type="caution">
    <text evidence="7">The sequence shown here is derived from an EMBL/GenBank/DDBJ whole genome shotgun (WGS) entry which is preliminary data.</text>
</comment>
<gene>
    <name evidence="3" type="primary">coaBC</name>
    <name evidence="7" type="ORF">GGD89_000383</name>
</gene>
<dbReference type="GO" id="GO:0010181">
    <property type="term" value="F:FMN binding"/>
    <property type="evidence" value="ECO:0007669"/>
    <property type="project" value="UniProtKB-UniRule"/>
</dbReference>
<comment type="function">
    <text evidence="3">Catalyzes two sequential steps in the biosynthesis of coenzyme A. In the first step cysteine is conjugated to 4'-phosphopantothenate to form 4-phosphopantothenoylcysteine. In the second step the latter compound is decarboxylated to form 4'-phosphopantotheine.</text>
</comment>
<feature type="region of interest" description="Phosphopantothenoylcysteine decarboxylase" evidence="3">
    <location>
        <begin position="1"/>
        <end position="199"/>
    </location>
</feature>
<dbReference type="SUPFAM" id="SSF102645">
    <property type="entry name" value="CoaB-like"/>
    <property type="match status" value="1"/>
</dbReference>
<dbReference type="EC" id="6.3.2.5" evidence="3"/>
<dbReference type="Gene3D" id="3.40.50.1950">
    <property type="entry name" value="Flavin prenyltransferase-like"/>
    <property type="match status" value="1"/>
</dbReference>
<feature type="region of interest" description="Phosphopantothenate--cysteine ligase" evidence="3">
    <location>
        <begin position="200"/>
        <end position="413"/>
    </location>
</feature>
<dbReference type="GO" id="GO:0004632">
    <property type="term" value="F:phosphopantothenate--cysteine ligase activity"/>
    <property type="evidence" value="ECO:0007669"/>
    <property type="project" value="UniProtKB-UniRule"/>
</dbReference>
<feature type="binding site" evidence="3">
    <location>
        <position position="297"/>
    </location>
    <ligand>
        <name>CTP</name>
        <dbReference type="ChEBI" id="CHEBI:37563"/>
    </ligand>
</feature>
<comment type="similarity">
    <text evidence="3 4">In the N-terminal section; belongs to the HFCD (homo-oligomeric flavin containing Cys decarboxylase) superfamily.</text>
</comment>
<dbReference type="PANTHER" id="PTHR14359:SF6">
    <property type="entry name" value="PHOSPHOPANTOTHENOYLCYSTEINE DECARBOXYLASE"/>
    <property type="match status" value="1"/>
</dbReference>
<keyword evidence="2 3" id="KW-0456">Lyase</keyword>
<comment type="catalytic activity">
    <reaction evidence="3 4">
        <text>(R)-4'-phosphopantothenate + L-cysteine + CTP = N-[(R)-4-phosphopantothenoyl]-L-cysteine + CMP + diphosphate + H(+)</text>
        <dbReference type="Rhea" id="RHEA:19397"/>
        <dbReference type="ChEBI" id="CHEBI:10986"/>
        <dbReference type="ChEBI" id="CHEBI:15378"/>
        <dbReference type="ChEBI" id="CHEBI:33019"/>
        <dbReference type="ChEBI" id="CHEBI:35235"/>
        <dbReference type="ChEBI" id="CHEBI:37563"/>
        <dbReference type="ChEBI" id="CHEBI:59458"/>
        <dbReference type="ChEBI" id="CHEBI:60377"/>
        <dbReference type="EC" id="6.3.2.5"/>
    </reaction>
</comment>
<evidence type="ECO:0000259" key="5">
    <source>
        <dbReference type="Pfam" id="PF02441"/>
    </source>
</evidence>
<feature type="binding site" evidence="3">
    <location>
        <position position="335"/>
    </location>
    <ligand>
        <name>CTP</name>
        <dbReference type="ChEBI" id="CHEBI:37563"/>
    </ligand>
</feature>
<dbReference type="PANTHER" id="PTHR14359">
    <property type="entry name" value="HOMO-OLIGOMERIC FLAVIN CONTAINING CYS DECARBOXYLASE FAMILY"/>
    <property type="match status" value="1"/>
</dbReference>
<reference evidence="7 8" key="1">
    <citation type="submission" date="2020-08" db="EMBL/GenBank/DDBJ databases">
        <title>Genome sequencing of Purple Non-Sulfur Bacteria from various extreme environments.</title>
        <authorList>
            <person name="Mayer M."/>
        </authorList>
    </citation>
    <scope>NUCLEOTIDE SEQUENCE [LARGE SCALE GENOMIC DNA]</scope>
    <source>
        <strain evidence="7 8">JA131</strain>
    </source>
</reference>
<evidence type="ECO:0000256" key="4">
    <source>
        <dbReference type="RuleBase" id="RU364078"/>
    </source>
</evidence>
<sequence>MLEDRRVLLIVAGGIAAYKTLDLIRRLRERGARVRCVMTAAARQFVTPLSLSALTGDKVYDDLFSLTDEAEMGHIQLSRDADLLVVAPATANILARMAHGLADDLATTVLLATDAPVLVAPAMNVRMWDHPATRANMAVLRDRGVAVVGPDEGDMACGEYGPGRMAEPQAILAAIAGHPRKAGAGPDAVSGPGPLAGRRALVTSGPTHEAIDPVRYIANHSSGKQGHAIAAALARLGAAVTLVSGPVRVPDPPGVTVVAVDSARAMLAACQAVLPVDVAVCAAAVADWGVADRAPQKLKKAPGQETLTLTLTRNPDILATVAAPGPARPRLVVGFAAETEHLLEHAREKRARKGCDWIVANDVGAATGTFGGDRNTVHVIGTEGVEAWPPLTKAAVAERLAARIAEALAEDAS</sequence>
<comment type="pathway">
    <text evidence="3 4">Cofactor biosynthesis; coenzyme A biosynthesis; CoA from (R)-pantothenate: step 2/5.</text>
</comment>
<dbReference type="GO" id="GO:0004633">
    <property type="term" value="F:phosphopantothenoylcysteine decarboxylase activity"/>
    <property type="evidence" value="ECO:0007669"/>
    <property type="project" value="UniProtKB-UniRule"/>
</dbReference>
<evidence type="ECO:0000259" key="6">
    <source>
        <dbReference type="Pfam" id="PF04127"/>
    </source>
</evidence>
<dbReference type="EMBL" id="JACIGK010000002">
    <property type="protein sequence ID" value="MBB4264776.1"/>
    <property type="molecule type" value="Genomic_DNA"/>
</dbReference>
<dbReference type="GO" id="GO:0015937">
    <property type="term" value="P:coenzyme A biosynthetic process"/>
    <property type="evidence" value="ECO:0007669"/>
    <property type="project" value="UniProtKB-UniRule"/>
</dbReference>
<dbReference type="SUPFAM" id="SSF52507">
    <property type="entry name" value="Homo-oligomeric flavin-containing Cys decarboxylases, HFCD"/>
    <property type="match status" value="1"/>
</dbReference>
<comment type="catalytic activity">
    <reaction evidence="3 4">
        <text>N-[(R)-4-phosphopantothenoyl]-L-cysteine + H(+) = (R)-4'-phosphopantetheine + CO2</text>
        <dbReference type="Rhea" id="RHEA:16793"/>
        <dbReference type="ChEBI" id="CHEBI:15378"/>
        <dbReference type="ChEBI" id="CHEBI:16526"/>
        <dbReference type="ChEBI" id="CHEBI:59458"/>
        <dbReference type="ChEBI" id="CHEBI:61723"/>
        <dbReference type="EC" id="4.1.1.36"/>
    </reaction>
</comment>
<evidence type="ECO:0000256" key="1">
    <source>
        <dbReference type="ARBA" id="ARBA00022793"/>
    </source>
</evidence>
<feature type="binding site" evidence="3">
    <location>
        <begin position="315"/>
        <end position="318"/>
    </location>
    <ligand>
        <name>CTP</name>
        <dbReference type="ChEBI" id="CHEBI:37563"/>
    </ligand>
</feature>
<keyword evidence="3 4" id="KW-0436">Ligase</keyword>
<dbReference type="HAMAP" id="MF_02225">
    <property type="entry name" value="CoaBC"/>
    <property type="match status" value="1"/>
</dbReference>
<dbReference type="AlphaFoldDB" id="A0A7W6RA55"/>
<dbReference type="RefSeq" id="WP_184042412.1">
    <property type="nucleotide sequence ID" value="NZ_JACIGK010000002.1"/>
</dbReference>
<keyword evidence="3 4" id="KW-0285">Flavoprotein</keyword>
<dbReference type="Proteomes" id="UP000554286">
    <property type="component" value="Unassembled WGS sequence"/>
</dbReference>
<dbReference type="InterPro" id="IPR007085">
    <property type="entry name" value="DNA/pantothenate-metab_flavo_C"/>
</dbReference>
<feature type="domain" description="Flavoprotein" evidence="5">
    <location>
        <begin position="6"/>
        <end position="175"/>
    </location>
</feature>
<comment type="pathway">
    <text evidence="3 4">Cofactor biosynthesis; coenzyme A biosynthesis; CoA from (R)-pantothenate: step 3/5.</text>
</comment>
<feature type="binding site" evidence="3">
    <location>
        <position position="287"/>
    </location>
    <ligand>
        <name>CTP</name>
        <dbReference type="ChEBI" id="CHEBI:37563"/>
    </ligand>
</feature>
<dbReference type="EC" id="4.1.1.36" evidence="3"/>
<proteinExistence type="inferred from homology"/>
<dbReference type="Pfam" id="PF02441">
    <property type="entry name" value="Flavoprotein"/>
    <property type="match status" value="1"/>
</dbReference>
<dbReference type="GO" id="GO:0071513">
    <property type="term" value="C:phosphopantothenoylcysteine decarboxylase complex"/>
    <property type="evidence" value="ECO:0007669"/>
    <property type="project" value="TreeGrafter"/>
</dbReference>
<dbReference type="InterPro" id="IPR003382">
    <property type="entry name" value="Flavoprotein"/>
</dbReference>
<organism evidence="7 8">
    <name type="scientific">Roseospira visakhapatnamensis</name>
    <dbReference type="NCBI Taxonomy" id="390880"/>
    <lineage>
        <taxon>Bacteria</taxon>
        <taxon>Pseudomonadati</taxon>
        <taxon>Pseudomonadota</taxon>
        <taxon>Alphaproteobacteria</taxon>
        <taxon>Rhodospirillales</taxon>
        <taxon>Rhodospirillaceae</taxon>
        <taxon>Roseospira</taxon>
    </lineage>
</organism>
<protein>
    <recommendedName>
        <fullName evidence="3">Coenzyme A biosynthesis bifunctional protein CoaBC</fullName>
    </recommendedName>
    <alternativeName>
        <fullName evidence="3">DNA/pantothenate metabolism flavoprotein</fullName>
    </alternativeName>
    <alternativeName>
        <fullName evidence="3">Phosphopantothenoylcysteine synthetase/decarboxylase</fullName>
        <shortName evidence="3">PPCS-PPCDC</shortName>
    </alternativeName>
    <domain>
        <recommendedName>
            <fullName evidence="3">Phosphopantothenoylcysteine decarboxylase</fullName>
            <shortName evidence="3">PPC decarboxylase</shortName>
            <shortName evidence="3">PPC-DC</shortName>
            <ecNumber evidence="3">4.1.1.36</ecNumber>
        </recommendedName>
        <alternativeName>
            <fullName evidence="3">CoaC</fullName>
        </alternativeName>
    </domain>
    <domain>
        <recommendedName>
            <fullName evidence="3">Phosphopantothenate--cysteine ligase</fullName>
            <ecNumber evidence="3">6.3.2.5</ecNumber>
        </recommendedName>
        <alternativeName>
            <fullName evidence="3">CoaB</fullName>
        </alternativeName>
        <alternativeName>
            <fullName evidence="3">Phosphopantothenoylcysteine synthetase</fullName>
            <shortName evidence="3">PPC synthetase</shortName>
            <shortName evidence="3">PPC-S</shortName>
        </alternativeName>
    </domain>
</protein>
<dbReference type="Pfam" id="PF04127">
    <property type="entry name" value="DFP"/>
    <property type="match status" value="1"/>
</dbReference>
<keyword evidence="3" id="KW-0460">Magnesium</keyword>
<dbReference type="GO" id="GO:0015941">
    <property type="term" value="P:pantothenate catabolic process"/>
    <property type="evidence" value="ECO:0007669"/>
    <property type="project" value="InterPro"/>
</dbReference>
<keyword evidence="1 3" id="KW-0210">Decarboxylase</keyword>
<dbReference type="InterPro" id="IPR036551">
    <property type="entry name" value="Flavin_trans-like"/>
</dbReference>
<keyword evidence="8" id="KW-1185">Reference proteome</keyword>
<name>A0A7W6RA55_9PROT</name>
<comment type="cofactor">
    <cofactor evidence="3">
        <name>Mg(2+)</name>
        <dbReference type="ChEBI" id="CHEBI:18420"/>
    </cofactor>
</comment>
<dbReference type="UniPathway" id="UPA00241">
    <property type="reaction ID" value="UER00353"/>
</dbReference>
<feature type="binding site" evidence="3">
    <location>
        <position position="353"/>
    </location>
    <ligand>
        <name>CTP</name>
        <dbReference type="ChEBI" id="CHEBI:37563"/>
    </ligand>
</feature>
<evidence type="ECO:0000256" key="3">
    <source>
        <dbReference type="HAMAP-Rule" id="MF_02225"/>
    </source>
</evidence>
<comment type="caution">
    <text evidence="3">Lacks conserved residue(s) required for the propagation of feature annotation.</text>
</comment>
<accession>A0A7W6RA55</accession>
<feature type="active site" description="Proton donor" evidence="3">
    <location>
        <position position="157"/>
    </location>
</feature>
<evidence type="ECO:0000313" key="7">
    <source>
        <dbReference type="EMBL" id="MBB4264776.1"/>
    </source>
</evidence>
<comment type="function">
    <text evidence="4">Catalyzes two steps in the biosynthesis of coenzyme A. In the first step cysteine is conjugated to 4'-phosphopantothenate to form 4-phosphopantothenoylcysteine, in the latter compound is decarboxylated to form 4'-phosphopantotheine.</text>
</comment>
<keyword evidence="3" id="KW-0479">Metal-binding</keyword>
<comment type="similarity">
    <text evidence="3 4">In the C-terminal section; belongs to the PPC synthetase family.</text>
</comment>
<comment type="cofactor">
    <cofactor evidence="3">
        <name>FMN</name>
        <dbReference type="ChEBI" id="CHEBI:58210"/>
    </cofactor>
    <text evidence="3">Binds 1 FMN per subunit.</text>
</comment>
<feature type="domain" description="DNA/pantothenate metabolism flavoprotein C-terminal" evidence="6">
    <location>
        <begin position="195"/>
        <end position="406"/>
    </location>
</feature>